<dbReference type="RefSeq" id="WP_054451833.1">
    <property type="nucleotide sequence ID" value="NZ_CYTK01000002.1"/>
</dbReference>
<dbReference type="Proteomes" id="UP000044098">
    <property type="component" value="Unassembled WGS sequence"/>
</dbReference>
<gene>
    <name evidence="3" type="ORF">ERS370000_01450</name>
</gene>
<keyword evidence="2" id="KW-1133">Transmembrane helix</keyword>
<organism evidence="3 4">
    <name type="scientific">Achromobacter aegrifaciens</name>
    <dbReference type="NCBI Taxonomy" id="1287736"/>
    <lineage>
        <taxon>Bacteria</taxon>
        <taxon>Pseudomonadati</taxon>
        <taxon>Pseudomonadota</taxon>
        <taxon>Betaproteobacteria</taxon>
        <taxon>Burkholderiales</taxon>
        <taxon>Alcaligenaceae</taxon>
        <taxon>Achromobacter</taxon>
    </lineage>
</organism>
<evidence type="ECO:0000256" key="1">
    <source>
        <dbReference type="SAM" id="MobiDB-lite"/>
    </source>
</evidence>
<accession>A0AAD2IXH0</accession>
<keyword evidence="2" id="KW-0472">Membrane</keyword>
<protein>
    <submittedName>
        <fullName evidence="3">Uncharacterized protein</fullName>
    </submittedName>
</protein>
<keyword evidence="2" id="KW-0812">Transmembrane</keyword>
<evidence type="ECO:0000256" key="2">
    <source>
        <dbReference type="SAM" id="Phobius"/>
    </source>
</evidence>
<feature type="transmembrane region" description="Helical" evidence="2">
    <location>
        <begin position="345"/>
        <end position="367"/>
    </location>
</feature>
<reference evidence="3 4" key="1">
    <citation type="submission" date="2015-09" db="EMBL/GenBank/DDBJ databases">
        <authorList>
            <consortium name="Pathogen Informatics"/>
        </authorList>
    </citation>
    <scope>NUCLEOTIDE SEQUENCE [LARGE SCALE GENOMIC DNA]</scope>
    <source>
        <strain evidence="3 4">2789STDY5608625</strain>
    </source>
</reference>
<dbReference type="EMBL" id="CYTK01000002">
    <property type="protein sequence ID" value="CUI73193.1"/>
    <property type="molecule type" value="Genomic_DNA"/>
</dbReference>
<name>A0AAD2IXH0_ACHAE</name>
<dbReference type="AlphaFoldDB" id="A0AAD2IXH0"/>
<comment type="caution">
    <text evidence="3">The sequence shown here is derived from an EMBL/GenBank/DDBJ whole genome shotgun (WGS) entry which is preliminary data.</text>
</comment>
<feature type="region of interest" description="Disordered" evidence="1">
    <location>
        <begin position="171"/>
        <end position="194"/>
    </location>
</feature>
<evidence type="ECO:0000313" key="3">
    <source>
        <dbReference type="EMBL" id="CUI73193.1"/>
    </source>
</evidence>
<sequence length="405" mass="45161">MAQPSARILEGTIDQIRLAVPLVRHDAFLRVGTESVIAAGLEAPQINQLQRLHQQGMPARLGVMDGEEGPAVFSWAVPARGEPIPPRYYQTLKRRGWREVVIGGAVCAAFVWLAGLLGIASLTRVFLMVFSLVVALVALVVAGSAMHGLWHNRRHRPLILATEALFDPKQKPVAGIPAPPPEPPRLEPLSTQDEGEPPIGYVRGRLTGLTHEMRQVHKGPNYGIYRYTVNGVDYAMIAQEAFGDALPFLAEGDRVELAVRTASVHQDGRRAVYALRNLEDGRCYMCHRYYGGEQGRDTPIRVGMSQRARLLKLIGALMLTAWLFVVGLQFFAGPDDGSFRDFPELAVFLLALFFIVWLGFALPLLWLDTRWRMGRPTRRQRFTQRIYAMLDLGTPLAPSQRIEDV</sequence>
<proteinExistence type="predicted"/>
<feature type="transmembrane region" description="Helical" evidence="2">
    <location>
        <begin position="126"/>
        <end position="150"/>
    </location>
</feature>
<feature type="transmembrane region" description="Helical" evidence="2">
    <location>
        <begin position="100"/>
        <end position="120"/>
    </location>
</feature>
<feature type="transmembrane region" description="Helical" evidence="2">
    <location>
        <begin position="310"/>
        <end position="333"/>
    </location>
</feature>
<evidence type="ECO:0000313" key="4">
    <source>
        <dbReference type="Proteomes" id="UP000044098"/>
    </source>
</evidence>